<gene>
    <name evidence="1" type="ORF">N0V87_001116</name>
</gene>
<dbReference type="Proteomes" id="UP001140562">
    <property type="component" value="Unassembled WGS sequence"/>
</dbReference>
<evidence type="ECO:0000313" key="1">
    <source>
        <dbReference type="EMBL" id="KAJ4342495.1"/>
    </source>
</evidence>
<sequence>MGTDWIADEEREYAVGRLNDEALRHDWEGKDGKPRAIRKLQNNIMTELYDPKSWLRIWVEGEVFADLTKARALAEQTKKDYGQYKDVGIQSTVRAAEPFASAAEVRAAKLVPLQERDEATRLAFWKARPDNDAVASFIGRSNEIIDIHDVNVRLNVYIPIDTTKTYDETRALGRKYEQLAANKANPRSWHDVRVFI</sequence>
<comment type="caution">
    <text evidence="1">The sequence shown here is derived from an EMBL/GenBank/DDBJ whole genome shotgun (WGS) entry which is preliminary data.</text>
</comment>
<dbReference type="AlphaFoldDB" id="A0A9W9C368"/>
<organism evidence="1 2">
    <name type="scientific">Didymella glomerata</name>
    <dbReference type="NCBI Taxonomy" id="749621"/>
    <lineage>
        <taxon>Eukaryota</taxon>
        <taxon>Fungi</taxon>
        <taxon>Dikarya</taxon>
        <taxon>Ascomycota</taxon>
        <taxon>Pezizomycotina</taxon>
        <taxon>Dothideomycetes</taxon>
        <taxon>Pleosporomycetidae</taxon>
        <taxon>Pleosporales</taxon>
        <taxon>Pleosporineae</taxon>
        <taxon>Didymellaceae</taxon>
        <taxon>Didymella</taxon>
    </lineage>
</organism>
<reference evidence="1" key="1">
    <citation type="submission" date="2022-10" db="EMBL/GenBank/DDBJ databases">
        <title>Tapping the CABI collections for fungal endophytes: first genome assemblies for Collariella, Neodidymelliopsis, Ascochyta clinopodiicola, Didymella pomorum, Didymosphaeria variabile, Neocosmospora piperis and Neocucurbitaria cava.</title>
        <authorList>
            <person name="Hill R."/>
        </authorList>
    </citation>
    <scope>NUCLEOTIDE SEQUENCE</scope>
    <source>
        <strain evidence="1">IMI 360193</strain>
    </source>
</reference>
<name>A0A9W9C368_9PLEO</name>
<evidence type="ECO:0000313" key="2">
    <source>
        <dbReference type="Proteomes" id="UP001140562"/>
    </source>
</evidence>
<accession>A0A9W9C368</accession>
<protein>
    <submittedName>
        <fullName evidence="1">Uncharacterized protein</fullName>
    </submittedName>
</protein>
<proteinExistence type="predicted"/>
<keyword evidence="2" id="KW-1185">Reference proteome</keyword>
<dbReference type="EMBL" id="JAPEUV010000006">
    <property type="protein sequence ID" value="KAJ4342495.1"/>
    <property type="molecule type" value="Genomic_DNA"/>
</dbReference>